<proteinExistence type="predicted"/>
<organism evidence="1 2">
    <name type="scientific">Camellia lanceoleosa</name>
    <dbReference type="NCBI Taxonomy" id="1840588"/>
    <lineage>
        <taxon>Eukaryota</taxon>
        <taxon>Viridiplantae</taxon>
        <taxon>Streptophyta</taxon>
        <taxon>Embryophyta</taxon>
        <taxon>Tracheophyta</taxon>
        <taxon>Spermatophyta</taxon>
        <taxon>Magnoliopsida</taxon>
        <taxon>eudicotyledons</taxon>
        <taxon>Gunneridae</taxon>
        <taxon>Pentapetalae</taxon>
        <taxon>asterids</taxon>
        <taxon>Ericales</taxon>
        <taxon>Theaceae</taxon>
        <taxon>Camellia</taxon>
    </lineage>
</organism>
<keyword evidence="2" id="KW-1185">Reference proteome</keyword>
<evidence type="ECO:0000313" key="2">
    <source>
        <dbReference type="Proteomes" id="UP001060215"/>
    </source>
</evidence>
<dbReference type="Proteomes" id="UP001060215">
    <property type="component" value="Chromosome 12"/>
</dbReference>
<accession>A0ACC0G0Y8</accession>
<protein>
    <submittedName>
        <fullName evidence="1">Pentatricopeptide repeat-containing protein</fullName>
    </submittedName>
</protein>
<name>A0ACC0G0Y8_9ERIC</name>
<dbReference type="EMBL" id="CM045769">
    <property type="protein sequence ID" value="KAI7993982.1"/>
    <property type="molecule type" value="Genomic_DNA"/>
</dbReference>
<gene>
    <name evidence="1" type="ORF">LOK49_LG11G00820</name>
</gene>
<comment type="caution">
    <text evidence="1">The sequence shown here is derived from an EMBL/GenBank/DDBJ whole genome shotgun (WGS) entry which is preliminary data.</text>
</comment>
<evidence type="ECO:0000313" key="1">
    <source>
        <dbReference type="EMBL" id="KAI7993982.1"/>
    </source>
</evidence>
<reference evidence="1 2" key="1">
    <citation type="journal article" date="2022" name="Plant J.">
        <title>Chromosome-level genome of Camellia lanceoleosa provides a valuable resource for understanding genome evolution and self-incompatibility.</title>
        <authorList>
            <person name="Gong W."/>
            <person name="Xiao S."/>
            <person name="Wang L."/>
            <person name="Liao Z."/>
            <person name="Chang Y."/>
            <person name="Mo W."/>
            <person name="Hu G."/>
            <person name="Li W."/>
            <person name="Zhao G."/>
            <person name="Zhu H."/>
            <person name="Hu X."/>
            <person name="Ji K."/>
            <person name="Xiang X."/>
            <person name="Song Q."/>
            <person name="Yuan D."/>
            <person name="Jin S."/>
            <person name="Zhang L."/>
        </authorList>
    </citation>
    <scope>NUCLEOTIDE SEQUENCE [LARGE SCALE GENOMIC DNA]</scope>
    <source>
        <strain evidence="1">SQ_2022a</strain>
    </source>
</reference>
<sequence length="157" mass="18203">MYAAKGKWDEVAQLRRRLRDTGIRKEPGCSWITYKSRVHIFSADDSSSPYSDQIYAKLEKLYCKIIEEGYVPDMSSVLHDVELSEKIRMLNHHSEKLAIAFGLIFIPCGLPIRVVKNLRLLRRALRQIFESRKWHHEIDIASSLEKVNLFSMAAVRG</sequence>